<sequence length="167" mass="18583">MTPENVTPTDTPAGMRPKMRYLLIGSLALNLVVLGMVAGSIASHKRGDFGPPSGTDFRAPHVQALSHADKRKIGRDIRKSHKSSSQTRKQQAALYKQMAVLIGTVPFDKPAVLDLRQKLDAVSHSQRAVAFDAWLDRVAGMDDEERAEYAARMLEILAEDRHQKRRK</sequence>
<organism evidence="2 3">
    <name type="scientific">Shimia litoralis</name>
    <dbReference type="NCBI Taxonomy" id="420403"/>
    <lineage>
        <taxon>Bacteria</taxon>
        <taxon>Pseudomonadati</taxon>
        <taxon>Pseudomonadota</taxon>
        <taxon>Alphaproteobacteria</taxon>
        <taxon>Rhodobacterales</taxon>
        <taxon>Roseobacteraceae</taxon>
    </lineage>
</organism>
<evidence type="ECO:0000256" key="1">
    <source>
        <dbReference type="SAM" id="Phobius"/>
    </source>
</evidence>
<accession>A0A4U7N7A5</accession>
<gene>
    <name evidence="2" type="ORF">FAP39_05390</name>
</gene>
<keyword evidence="3" id="KW-1185">Reference proteome</keyword>
<dbReference type="AlphaFoldDB" id="A0A4U7N7A5"/>
<dbReference type="Proteomes" id="UP000306575">
    <property type="component" value="Unassembled WGS sequence"/>
</dbReference>
<feature type="transmembrane region" description="Helical" evidence="1">
    <location>
        <begin position="21"/>
        <end position="42"/>
    </location>
</feature>
<evidence type="ECO:0000313" key="2">
    <source>
        <dbReference type="EMBL" id="TKZ21537.1"/>
    </source>
</evidence>
<dbReference type="InterPro" id="IPR025961">
    <property type="entry name" value="Metal_resist"/>
</dbReference>
<dbReference type="OrthoDB" id="7708236at2"/>
<dbReference type="Pfam" id="PF13801">
    <property type="entry name" value="Metal_resist"/>
    <property type="match status" value="1"/>
</dbReference>
<proteinExistence type="predicted"/>
<protein>
    <submittedName>
        <fullName evidence="2">Periplasmic heavy metal sensor</fullName>
    </submittedName>
</protein>
<evidence type="ECO:0000313" key="3">
    <source>
        <dbReference type="Proteomes" id="UP000306575"/>
    </source>
</evidence>
<dbReference type="EMBL" id="SULI01000004">
    <property type="protein sequence ID" value="TKZ21537.1"/>
    <property type="molecule type" value="Genomic_DNA"/>
</dbReference>
<reference evidence="2 3" key="1">
    <citation type="submission" date="2019-04" db="EMBL/GenBank/DDBJ databases">
        <title>Genome sequence of Pelagicola litoralis CL-ES2.</title>
        <authorList>
            <person name="Cao J."/>
        </authorList>
    </citation>
    <scope>NUCLEOTIDE SEQUENCE [LARGE SCALE GENOMIC DNA]</scope>
    <source>
        <strain evidence="2 3">CL-ES2</strain>
    </source>
</reference>
<keyword evidence="1" id="KW-1133">Transmembrane helix</keyword>
<comment type="caution">
    <text evidence="2">The sequence shown here is derived from an EMBL/GenBank/DDBJ whole genome shotgun (WGS) entry which is preliminary data.</text>
</comment>
<keyword evidence="1" id="KW-0472">Membrane</keyword>
<dbReference type="RefSeq" id="WP_138015366.1">
    <property type="nucleotide sequence ID" value="NZ_SULI01000004.1"/>
</dbReference>
<name>A0A4U7N7A5_9RHOB</name>
<keyword evidence="1" id="KW-0812">Transmembrane</keyword>